<sequence length="630" mass="72537">IWVNSRRRVIPTRLSIDASRWDLGSTVNVKLSARENEVLQVTDRRVCSTASLHGGVLKMLVRAIFPPSSLGVLKLYSHAVGLISVDESLWSVFDQARAAVYETTTEWCPDSREFELVAGTQMRQLEDAHPHPTYLYMLKASPWARLIVPPEGAEDAFKIVLEDMEDSDGSTSSSDEDVHREVLPSDFVRNGIVFKKCSSTNQWDVLVLDCEEKRNQWTKIGEHSLARKSPKPFLGAMIEIHLNPTTMCTVDEWSVVQADPSVVPVQSYPTMLLDVAAKAERIVNVGERKVIRLHNKRLLDIYDYEDMLGSTRMGTVVRVIVKWTEIPERERAYRRSEWVVCGFGDGEPVLPQSRRRRNEFERALREFRFVNYAGGRDWQDNRVLKKYKMMVRESQEEEARREEDRRKKWERERRSQEEEEVLRRKEMASEDEEEENGRRREEQEHLRQKRASLAERREEEGECEEEEEQLRHKLASLDEEDSDLETASSVSQITVVRRDLPSSVQNNNDSDSNSTHSSIKSQQTVIRRKKTQLGPNVNDTRDSISTQSSIRTQTTVVEVRRQKDHSADSGKGSSSRTGSSTASDRELRALAVMRRMEVLAAKNAFLRAMLQREDGDLMDDLSFVLDEYTD</sequence>
<dbReference type="EMBL" id="BTRK01000006">
    <property type="protein sequence ID" value="GMR61345.1"/>
    <property type="molecule type" value="Genomic_DNA"/>
</dbReference>
<dbReference type="AlphaFoldDB" id="A0AAN5DFW8"/>
<comment type="caution">
    <text evidence="2">The sequence shown here is derived from an EMBL/GenBank/DDBJ whole genome shotgun (WGS) entry which is preliminary data.</text>
</comment>
<dbReference type="Proteomes" id="UP001328107">
    <property type="component" value="Unassembled WGS sequence"/>
</dbReference>
<evidence type="ECO:0000313" key="3">
    <source>
        <dbReference type="Proteomes" id="UP001328107"/>
    </source>
</evidence>
<keyword evidence="3" id="KW-1185">Reference proteome</keyword>
<feature type="region of interest" description="Disordered" evidence="1">
    <location>
        <begin position="418"/>
        <end position="583"/>
    </location>
</feature>
<evidence type="ECO:0000256" key="1">
    <source>
        <dbReference type="SAM" id="MobiDB-lite"/>
    </source>
</evidence>
<feature type="non-terminal residue" evidence="2">
    <location>
        <position position="1"/>
    </location>
</feature>
<protein>
    <submittedName>
        <fullName evidence="2">Uncharacterized protein</fullName>
    </submittedName>
</protein>
<name>A0AAN5DFW8_9BILA</name>
<evidence type="ECO:0000313" key="2">
    <source>
        <dbReference type="EMBL" id="GMR61345.1"/>
    </source>
</evidence>
<gene>
    <name evidence="2" type="ORF">PMAYCL1PPCAC_31540</name>
</gene>
<feature type="compositionally biased region" description="Basic and acidic residues" evidence="1">
    <location>
        <begin position="558"/>
        <end position="568"/>
    </location>
</feature>
<feature type="compositionally biased region" description="Basic and acidic residues" evidence="1">
    <location>
        <begin position="436"/>
        <end position="459"/>
    </location>
</feature>
<feature type="compositionally biased region" description="Polar residues" evidence="1">
    <location>
        <begin position="485"/>
        <end position="494"/>
    </location>
</feature>
<accession>A0AAN5DFW8</accession>
<feature type="compositionally biased region" description="Low complexity" evidence="1">
    <location>
        <begin position="502"/>
        <end position="521"/>
    </location>
</feature>
<feature type="compositionally biased region" description="Low complexity" evidence="1">
    <location>
        <begin position="543"/>
        <end position="555"/>
    </location>
</feature>
<feature type="compositionally biased region" description="Basic and acidic residues" evidence="1">
    <location>
        <begin position="418"/>
        <end position="428"/>
    </location>
</feature>
<organism evidence="2 3">
    <name type="scientific">Pristionchus mayeri</name>
    <dbReference type="NCBI Taxonomy" id="1317129"/>
    <lineage>
        <taxon>Eukaryota</taxon>
        <taxon>Metazoa</taxon>
        <taxon>Ecdysozoa</taxon>
        <taxon>Nematoda</taxon>
        <taxon>Chromadorea</taxon>
        <taxon>Rhabditida</taxon>
        <taxon>Rhabditina</taxon>
        <taxon>Diplogasteromorpha</taxon>
        <taxon>Diplogasteroidea</taxon>
        <taxon>Neodiplogasteridae</taxon>
        <taxon>Pristionchus</taxon>
    </lineage>
</organism>
<proteinExistence type="predicted"/>
<feature type="compositionally biased region" description="Low complexity" evidence="1">
    <location>
        <begin position="569"/>
        <end position="582"/>
    </location>
</feature>
<reference evidence="3" key="1">
    <citation type="submission" date="2022-10" db="EMBL/GenBank/DDBJ databases">
        <title>Genome assembly of Pristionchus species.</title>
        <authorList>
            <person name="Yoshida K."/>
            <person name="Sommer R.J."/>
        </authorList>
    </citation>
    <scope>NUCLEOTIDE SEQUENCE [LARGE SCALE GENOMIC DNA]</scope>
    <source>
        <strain evidence="3">RS5460</strain>
    </source>
</reference>